<dbReference type="Proteomes" id="UP000233781">
    <property type="component" value="Unassembled WGS sequence"/>
</dbReference>
<reference evidence="4 5" key="1">
    <citation type="submission" date="2017-12" db="EMBL/GenBank/DDBJ databases">
        <title>Sequencing the genomes of 1000 Actinobacteria strains.</title>
        <authorList>
            <person name="Klenk H.-P."/>
        </authorList>
    </citation>
    <scope>NUCLEOTIDE SEQUENCE [LARGE SCALE GENOMIC DNA]</scope>
    <source>
        <strain evidence="4 5">DSM 12806</strain>
    </source>
</reference>
<evidence type="ECO:0000256" key="2">
    <source>
        <dbReference type="SAM" id="Phobius"/>
    </source>
</evidence>
<proteinExistence type="predicted"/>
<evidence type="ECO:0000259" key="3">
    <source>
        <dbReference type="Pfam" id="PF07811"/>
    </source>
</evidence>
<feature type="region of interest" description="Disordered" evidence="1">
    <location>
        <begin position="1"/>
        <end position="20"/>
    </location>
</feature>
<dbReference type="InterPro" id="IPR012495">
    <property type="entry name" value="TadE-like_dom"/>
</dbReference>
<name>A0A2N3YJY8_9MICO</name>
<dbReference type="EMBL" id="PJNE01000001">
    <property type="protein sequence ID" value="PKW27160.1"/>
    <property type="molecule type" value="Genomic_DNA"/>
</dbReference>
<feature type="transmembrane region" description="Helical" evidence="2">
    <location>
        <begin position="27"/>
        <end position="51"/>
    </location>
</feature>
<evidence type="ECO:0000313" key="4">
    <source>
        <dbReference type="EMBL" id="PKW27160.1"/>
    </source>
</evidence>
<sequence length="178" mass="17855">MLRKTGGISSRGDGVTRRRRTEQGASAVEFALVLPVLIVIIGAIIDFGFLFSQQITFNTASRDAARSAVRQDLSGTRPSCATIATNARASAASGAGAIGANATAIAVSVVGPGGSCTLPAGSGSATGAAVYPCVGSSGASNPRTQVTLSYGSTPPFPVPFMGAMTLTARGDFTCEYTS</sequence>
<gene>
    <name evidence="4" type="ORF">ATL31_1996</name>
</gene>
<evidence type="ECO:0000256" key="1">
    <source>
        <dbReference type="SAM" id="MobiDB-lite"/>
    </source>
</evidence>
<comment type="caution">
    <text evidence="4">The sequence shown here is derived from an EMBL/GenBank/DDBJ whole genome shotgun (WGS) entry which is preliminary data.</text>
</comment>
<evidence type="ECO:0000313" key="5">
    <source>
        <dbReference type="Proteomes" id="UP000233781"/>
    </source>
</evidence>
<feature type="domain" description="TadE-like" evidence="3">
    <location>
        <begin position="24"/>
        <end position="66"/>
    </location>
</feature>
<accession>A0A2N3YJY8</accession>
<organism evidence="4 5">
    <name type="scientific">Phycicoccus duodecadis</name>
    <dbReference type="NCBI Taxonomy" id="173053"/>
    <lineage>
        <taxon>Bacteria</taxon>
        <taxon>Bacillati</taxon>
        <taxon>Actinomycetota</taxon>
        <taxon>Actinomycetes</taxon>
        <taxon>Micrococcales</taxon>
        <taxon>Intrasporangiaceae</taxon>
        <taxon>Phycicoccus</taxon>
    </lineage>
</organism>
<protein>
    <submittedName>
        <fullName evidence="4">TadE-like protein</fullName>
    </submittedName>
</protein>
<dbReference type="RefSeq" id="WP_101395626.1">
    <property type="nucleotide sequence ID" value="NZ_PJNE01000001.1"/>
</dbReference>
<dbReference type="OrthoDB" id="5190946at2"/>
<dbReference type="AlphaFoldDB" id="A0A2N3YJY8"/>
<keyword evidence="2" id="KW-0472">Membrane</keyword>
<dbReference type="Pfam" id="PF07811">
    <property type="entry name" value="TadE"/>
    <property type="match status" value="1"/>
</dbReference>
<keyword evidence="2" id="KW-1133">Transmembrane helix</keyword>
<keyword evidence="5" id="KW-1185">Reference proteome</keyword>
<keyword evidence="2" id="KW-0812">Transmembrane</keyword>